<dbReference type="PRINTS" id="PR00081">
    <property type="entry name" value="GDHRDH"/>
</dbReference>
<evidence type="ECO:0000313" key="4">
    <source>
        <dbReference type="Proteomes" id="UP001228690"/>
    </source>
</evidence>
<dbReference type="Pfam" id="PF00106">
    <property type="entry name" value="adh_short"/>
    <property type="match status" value="1"/>
</dbReference>
<comment type="similarity">
    <text evidence="1">Belongs to the short-chain dehydrogenases/reductases (SDR) family.</text>
</comment>
<dbReference type="SUPFAM" id="SSF51735">
    <property type="entry name" value="NAD(P)-binding Rossmann-fold domains"/>
    <property type="match status" value="1"/>
</dbReference>
<keyword evidence="4" id="KW-1185">Reference proteome</keyword>
<dbReference type="InterPro" id="IPR002347">
    <property type="entry name" value="SDR_fam"/>
</dbReference>
<evidence type="ECO:0000256" key="2">
    <source>
        <dbReference type="ARBA" id="ARBA00023002"/>
    </source>
</evidence>
<dbReference type="EMBL" id="CP123443">
    <property type="protein sequence ID" value="WGK69238.1"/>
    <property type="molecule type" value="Genomic_DNA"/>
</dbReference>
<proteinExistence type="inferred from homology"/>
<evidence type="ECO:0000313" key="3">
    <source>
        <dbReference type="EMBL" id="WGK69238.1"/>
    </source>
</evidence>
<name>A0ABY8MJ58_9SPIO</name>
<gene>
    <name evidence="3" type="ORF">P0082_12295</name>
</gene>
<dbReference type="Proteomes" id="UP001228690">
    <property type="component" value="Chromosome"/>
</dbReference>
<evidence type="ECO:0000256" key="1">
    <source>
        <dbReference type="ARBA" id="ARBA00006484"/>
    </source>
</evidence>
<protein>
    <submittedName>
        <fullName evidence="3">SDR family NAD(P)-dependent oxidoreductase</fullName>
    </submittedName>
</protein>
<dbReference type="PANTHER" id="PTHR44196:SF1">
    <property type="entry name" value="DEHYDROGENASE_REDUCTASE SDR FAMILY MEMBER 7B"/>
    <property type="match status" value="1"/>
</dbReference>
<dbReference type="Gene3D" id="3.40.50.720">
    <property type="entry name" value="NAD(P)-binding Rossmann-like Domain"/>
    <property type="match status" value="1"/>
</dbReference>
<dbReference type="RefSeq" id="WP_326927426.1">
    <property type="nucleotide sequence ID" value="NZ_CP123443.1"/>
</dbReference>
<dbReference type="PANTHER" id="PTHR44196">
    <property type="entry name" value="DEHYDROGENASE/REDUCTASE SDR FAMILY MEMBER 7B"/>
    <property type="match status" value="1"/>
</dbReference>
<organism evidence="3 4">
    <name type="scientific">Candidatus Haliotispira prima</name>
    <dbReference type="NCBI Taxonomy" id="3034016"/>
    <lineage>
        <taxon>Bacteria</taxon>
        <taxon>Pseudomonadati</taxon>
        <taxon>Spirochaetota</taxon>
        <taxon>Spirochaetia</taxon>
        <taxon>Spirochaetales</taxon>
        <taxon>Spirochaetaceae</taxon>
        <taxon>Candidatus Haliotispira</taxon>
    </lineage>
</organism>
<sequence>MKKKWERAFYFGRKIVVYGATGGLGEALCREIYGNVTKLVLAGRNIEKLRTLKQSLEENPVDDRTQNTELELWVVDTSMDKFAHRVRQGQFDGFIVATGITSYREFCVEDQRAVSPDIVPEVRYKTWQDYEELLQVNLADVVRLALELLPHFRQRQGFFHIAGSYSCIFPVPYQALYSASKAALLTFVQAVNREQEAEFGVDKVRGLLSISLIGGMATNMYYGSDLHKQFATFEGLFIAAPQKIAISLLRGIARRQQIITVKAAGFLTYHFVRRLPAKWISYGLLRAYQPKH</sequence>
<reference evidence="3 4" key="1">
    <citation type="submission" date="2023-04" db="EMBL/GenBank/DDBJ databases">
        <title>Spirochaete genome identified in red abalone sample constitutes a novel genus.</title>
        <authorList>
            <person name="Sharma S.P."/>
            <person name="Purcell C.M."/>
            <person name="Hyde J.R."/>
            <person name="Severin A.J."/>
        </authorList>
    </citation>
    <scope>NUCLEOTIDE SEQUENCE [LARGE SCALE GENOMIC DNA]</scope>
    <source>
        <strain evidence="3 4">SP-2023</strain>
    </source>
</reference>
<accession>A0ABY8MJ58</accession>
<keyword evidence="2" id="KW-0560">Oxidoreductase</keyword>
<dbReference type="InterPro" id="IPR036291">
    <property type="entry name" value="NAD(P)-bd_dom_sf"/>
</dbReference>